<protein>
    <submittedName>
        <fullName evidence="7">Signal peptidase I</fullName>
        <ecNumber evidence="7">3.4.21.89</ecNumber>
    </submittedName>
</protein>
<comment type="subcellular location">
    <subcellularLocation>
        <location evidence="1">Membrane</location>
    </subcellularLocation>
</comment>
<evidence type="ECO:0000313" key="8">
    <source>
        <dbReference type="Proteomes" id="UP001320972"/>
    </source>
</evidence>
<reference evidence="7 8" key="1">
    <citation type="submission" date="2022-09" db="EMBL/GenBank/DDBJ databases">
        <title>Enrichment on poylsaccharides allowed isolation of novel metabolic and taxonomic groups of Haloarchaea.</title>
        <authorList>
            <person name="Sorokin D.Y."/>
            <person name="Elcheninov A.G."/>
            <person name="Khizhniak T.V."/>
            <person name="Kolganova T.V."/>
            <person name="Kublanov I.V."/>
        </authorList>
    </citation>
    <scope>NUCLEOTIDE SEQUENCE [LARGE SCALE GENOMIC DNA]</scope>
    <source>
        <strain evidence="7 8">AArc-m2/3/4</strain>
    </source>
</reference>
<organism evidence="7 8">
    <name type="scientific">Natronoglomus mannanivorans</name>
    <dbReference type="NCBI Taxonomy" id="2979990"/>
    <lineage>
        <taxon>Archaea</taxon>
        <taxon>Methanobacteriati</taxon>
        <taxon>Methanobacteriota</taxon>
        <taxon>Stenosarchaea group</taxon>
        <taxon>Halobacteria</taxon>
        <taxon>Halobacteriales</taxon>
        <taxon>Natrialbaceae</taxon>
        <taxon>Natronoglomus</taxon>
    </lineage>
</organism>
<feature type="transmembrane region" description="Helical" evidence="5">
    <location>
        <begin position="168"/>
        <end position="186"/>
    </location>
</feature>
<dbReference type="InterPro" id="IPR019533">
    <property type="entry name" value="Peptidase_S26"/>
</dbReference>
<evidence type="ECO:0000259" key="6">
    <source>
        <dbReference type="Pfam" id="PF10502"/>
    </source>
</evidence>
<feature type="transmembrane region" description="Helical" evidence="5">
    <location>
        <begin position="206"/>
        <end position="229"/>
    </location>
</feature>
<keyword evidence="4 5" id="KW-0472">Membrane</keyword>
<comment type="caution">
    <text evidence="7">The sequence shown here is derived from an EMBL/GenBank/DDBJ whole genome shotgun (WGS) entry which is preliminary data.</text>
</comment>
<gene>
    <name evidence="7" type="ORF">OB955_16790</name>
</gene>
<name>A0ABT2QHJ7_9EURY</name>
<dbReference type="Proteomes" id="UP001320972">
    <property type="component" value="Unassembled WGS sequence"/>
</dbReference>
<dbReference type="GO" id="GO:0009003">
    <property type="term" value="F:signal peptidase activity"/>
    <property type="evidence" value="ECO:0007669"/>
    <property type="project" value="UniProtKB-EC"/>
</dbReference>
<evidence type="ECO:0000256" key="5">
    <source>
        <dbReference type="SAM" id="Phobius"/>
    </source>
</evidence>
<sequence>MTARAILERTFTVVVAIVVIALVLGQLLGQPILLGYVTTGSMEPTIDAGDGFVAIPSAVTGSPDTGDVVVFEATELHDGGLTTHRIVDVTADGYVTAGDANPFTDQDGGEPLVTDGQIVATALQINGHVVTIPHLGTAVMGIHSVVGGVFDTVTAPLGGSEPTDGSDAGAILVAMGVALLGLGVLFDRTGVEQRQATRSTSRENVLAIWAAIAVVLFVLVSLATAAMVLPSGVTAYELVSTDDPTDDPQVLAPGETGELTRTIDNAGYLPTVVVFEASSPGIATDPEWLTVGSRDTAEATVSLTAPDSSGQHTRHVGEYRYIMVLPPTLLVWLHGLHPLIAIAAVNAVVVGVVVAILLGLYGTDDLRIRRIGGHVAPSTRLRRKLQKWR</sequence>
<feature type="transmembrane region" description="Helical" evidence="5">
    <location>
        <begin position="339"/>
        <end position="361"/>
    </location>
</feature>
<evidence type="ECO:0000256" key="1">
    <source>
        <dbReference type="ARBA" id="ARBA00004370"/>
    </source>
</evidence>
<evidence type="ECO:0000256" key="2">
    <source>
        <dbReference type="ARBA" id="ARBA00022692"/>
    </source>
</evidence>
<dbReference type="InterPro" id="IPR036286">
    <property type="entry name" value="LexA/Signal_pep-like_sf"/>
</dbReference>
<dbReference type="Pfam" id="PF10502">
    <property type="entry name" value="Peptidase_S26"/>
    <property type="match status" value="1"/>
</dbReference>
<dbReference type="CDD" id="cd06530">
    <property type="entry name" value="S26_SPase_I"/>
    <property type="match status" value="1"/>
</dbReference>
<keyword evidence="2 5" id="KW-0812">Transmembrane</keyword>
<keyword evidence="3 5" id="KW-1133">Transmembrane helix</keyword>
<dbReference type="NCBIfam" id="TIGR02228">
    <property type="entry name" value="sigpep_I_arch"/>
    <property type="match status" value="1"/>
</dbReference>
<dbReference type="SUPFAM" id="SSF51306">
    <property type="entry name" value="LexA/Signal peptidase"/>
    <property type="match status" value="1"/>
</dbReference>
<dbReference type="RefSeq" id="WP_338008497.1">
    <property type="nucleotide sequence ID" value="NZ_JAOPKB010000011.1"/>
</dbReference>
<proteinExistence type="predicted"/>
<feature type="domain" description="Peptidase S26" evidence="6">
    <location>
        <begin position="11"/>
        <end position="75"/>
    </location>
</feature>
<accession>A0ABT2QHJ7</accession>
<keyword evidence="7" id="KW-0378">Hydrolase</keyword>
<dbReference type="EMBL" id="JAOPKB010000011">
    <property type="protein sequence ID" value="MCU4974382.1"/>
    <property type="molecule type" value="Genomic_DNA"/>
</dbReference>
<dbReference type="InterPro" id="IPR001733">
    <property type="entry name" value="Peptidase_S26B"/>
</dbReference>
<evidence type="ECO:0000256" key="3">
    <source>
        <dbReference type="ARBA" id="ARBA00022989"/>
    </source>
</evidence>
<keyword evidence="8" id="KW-1185">Reference proteome</keyword>
<dbReference type="EC" id="3.4.21.89" evidence="7"/>
<evidence type="ECO:0000256" key="4">
    <source>
        <dbReference type="ARBA" id="ARBA00023136"/>
    </source>
</evidence>
<evidence type="ECO:0000313" key="7">
    <source>
        <dbReference type="EMBL" id="MCU4974382.1"/>
    </source>
</evidence>